<evidence type="ECO:0000313" key="2">
    <source>
        <dbReference type="Proteomes" id="UP000249061"/>
    </source>
</evidence>
<protein>
    <submittedName>
        <fullName evidence="1">Uncharacterized protein</fullName>
    </submittedName>
</protein>
<sequence>MSSSELVLLYKRFGPVLFSHFLRSLGDENKAMKATRYAFEELVRQGKSTEREVVQWIRDLGTPPQVAQTDSIY</sequence>
<name>A0A2W5TKE7_9BACT</name>
<accession>A0A2W5TKE7</accession>
<reference evidence="1 2" key="1">
    <citation type="submission" date="2017-08" db="EMBL/GenBank/DDBJ databases">
        <title>Infants hospitalized years apart are colonized by the same room-sourced microbial strains.</title>
        <authorList>
            <person name="Brooks B."/>
            <person name="Olm M.R."/>
            <person name="Firek B.A."/>
            <person name="Baker R."/>
            <person name="Thomas B.C."/>
            <person name="Morowitz M.J."/>
            <person name="Banfield J.F."/>
        </authorList>
    </citation>
    <scope>NUCLEOTIDE SEQUENCE [LARGE SCALE GENOMIC DNA]</scope>
    <source>
        <strain evidence="1">S2_003_000_R2_14</strain>
    </source>
</reference>
<dbReference type="AlphaFoldDB" id="A0A2W5TKE7"/>
<dbReference type="Proteomes" id="UP000249061">
    <property type="component" value="Unassembled WGS sequence"/>
</dbReference>
<dbReference type="EMBL" id="QFQP01000010">
    <property type="protein sequence ID" value="PZR13226.1"/>
    <property type="molecule type" value="Genomic_DNA"/>
</dbReference>
<proteinExistence type="predicted"/>
<organism evidence="1 2">
    <name type="scientific">Archangium gephyra</name>
    <dbReference type="NCBI Taxonomy" id="48"/>
    <lineage>
        <taxon>Bacteria</taxon>
        <taxon>Pseudomonadati</taxon>
        <taxon>Myxococcota</taxon>
        <taxon>Myxococcia</taxon>
        <taxon>Myxococcales</taxon>
        <taxon>Cystobacterineae</taxon>
        <taxon>Archangiaceae</taxon>
        <taxon>Archangium</taxon>
    </lineage>
</organism>
<comment type="caution">
    <text evidence="1">The sequence shown here is derived from an EMBL/GenBank/DDBJ whole genome shotgun (WGS) entry which is preliminary data.</text>
</comment>
<evidence type="ECO:0000313" key="1">
    <source>
        <dbReference type="EMBL" id="PZR13226.1"/>
    </source>
</evidence>
<gene>
    <name evidence="1" type="ORF">DI536_13135</name>
</gene>